<evidence type="ECO:0000313" key="2">
    <source>
        <dbReference type="Proteomes" id="UP000249497"/>
    </source>
</evidence>
<dbReference type="RefSeq" id="XP_025530146.1">
    <property type="nucleotide sequence ID" value="XM_025673471.1"/>
</dbReference>
<dbReference type="EMBL" id="KZ824778">
    <property type="protein sequence ID" value="RAH84252.1"/>
    <property type="molecule type" value="Genomic_DNA"/>
</dbReference>
<dbReference type="AlphaFoldDB" id="A0A8T8X9Q7"/>
<name>A0A8T8X9Q7_ASPJA</name>
<sequence>MPTKTQTTSSTHTPQSYHLVLTGAEDPLPVRLQSRQPQVPNPPHWPSHYRRVPRYRPVNRNLDPAERPNGSNAAEYIFVNVMLNGVRLNSLFVTSYEKTLGKLYPGLTRYEIGGEW</sequence>
<dbReference type="OrthoDB" id="5201563at2759"/>
<dbReference type="GeneID" id="37177163"/>
<keyword evidence="2" id="KW-1185">Reference proteome</keyword>
<organism evidence="1 2">
    <name type="scientific">Aspergillus japonicus CBS 114.51</name>
    <dbReference type="NCBI Taxonomy" id="1448312"/>
    <lineage>
        <taxon>Eukaryota</taxon>
        <taxon>Fungi</taxon>
        <taxon>Dikarya</taxon>
        <taxon>Ascomycota</taxon>
        <taxon>Pezizomycotina</taxon>
        <taxon>Eurotiomycetes</taxon>
        <taxon>Eurotiomycetidae</taxon>
        <taxon>Eurotiales</taxon>
        <taxon>Aspergillaceae</taxon>
        <taxon>Aspergillus</taxon>
        <taxon>Aspergillus subgen. Circumdati</taxon>
    </lineage>
</organism>
<reference evidence="1 2" key="1">
    <citation type="submission" date="2018-02" db="EMBL/GenBank/DDBJ databases">
        <title>The genomes of Aspergillus section Nigri reveals drivers in fungal speciation.</title>
        <authorList>
            <consortium name="DOE Joint Genome Institute"/>
            <person name="Vesth T.C."/>
            <person name="Nybo J."/>
            <person name="Theobald S."/>
            <person name="Brandl J."/>
            <person name="Frisvad J.C."/>
            <person name="Nielsen K.F."/>
            <person name="Lyhne E.K."/>
            <person name="Kogle M.E."/>
            <person name="Kuo A."/>
            <person name="Riley R."/>
            <person name="Clum A."/>
            <person name="Nolan M."/>
            <person name="Lipzen A."/>
            <person name="Salamov A."/>
            <person name="Henrissat B."/>
            <person name="Wiebenga A."/>
            <person name="De vries R.P."/>
            <person name="Grigoriev I.V."/>
            <person name="Mortensen U.H."/>
            <person name="Andersen M.R."/>
            <person name="Baker S.E."/>
        </authorList>
    </citation>
    <scope>NUCLEOTIDE SEQUENCE [LARGE SCALE GENOMIC DNA]</scope>
    <source>
        <strain evidence="1 2">CBS 114.51</strain>
    </source>
</reference>
<protein>
    <submittedName>
        <fullName evidence="1">Uncharacterized protein</fullName>
    </submittedName>
</protein>
<proteinExistence type="predicted"/>
<gene>
    <name evidence="1" type="ORF">BO86DRAFT_397118</name>
</gene>
<accession>A0A8T8X9Q7</accession>
<evidence type="ECO:0000313" key="1">
    <source>
        <dbReference type="EMBL" id="RAH84252.1"/>
    </source>
</evidence>
<dbReference type="Proteomes" id="UP000249497">
    <property type="component" value="Unassembled WGS sequence"/>
</dbReference>